<accession>A0A9P6GXE9</accession>
<keyword evidence="1" id="KW-0812">Transmembrane</keyword>
<dbReference type="AlphaFoldDB" id="A0A9P6GXE9"/>
<feature type="transmembrane region" description="Helical" evidence="1">
    <location>
        <begin position="57"/>
        <end position="78"/>
    </location>
</feature>
<evidence type="ECO:0000256" key="1">
    <source>
        <dbReference type="SAM" id="Phobius"/>
    </source>
</evidence>
<sequence>MVDYVALCYILEALFAKNIVQIGLYAYMLLYSIIMDTISAYINHSFNSDDQGVTLNLVYHIVFTFVEIIWTFTEIGIFQEEFSLKYFKRFGASNDLNRAYSVREDLKICIRFVLFSSYVTIIHYFLDVYIDNKAIIILMFISQAQIGIVNASFAIFKNKEIKIVRRLQILNILIGIILRILQFVIAYTDAVQVERYNFYSIGFVEILTLTITVYVSYLDYKNFGKGLV</sequence>
<keyword evidence="3" id="KW-1185">Reference proteome</keyword>
<organism evidence="2 3">
    <name type="scientific">Nosema granulosis</name>
    <dbReference type="NCBI Taxonomy" id="83296"/>
    <lineage>
        <taxon>Eukaryota</taxon>
        <taxon>Fungi</taxon>
        <taxon>Fungi incertae sedis</taxon>
        <taxon>Microsporidia</taxon>
        <taxon>Nosematidae</taxon>
        <taxon>Nosema</taxon>
    </lineage>
</organism>
<evidence type="ECO:0000313" key="2">
    <source>
        <dbReference type="EMBL" id="KAF9761676.1"/>
    </source>
</evidence>
<feature type="transmembrane region" description="Helical" evidence="1">
    <location>
        <begin position="132"/>
        <end position="156"/>
    </location>
</feature>
<feature type="transmembrane region" description="Helical" evidence="1">
    <location>
        <begin position="198"/>
        <end position="218"/>
    </location>
</feature>
<dbReference type="Proteomes" id="UP000740883">
    <property type="component" value="Unassembled WGS sequence"/>
</dbReference>
<evidence type="ECO:0000313" key="3">
    <source>
        <dbReference type="Proteomes" id="UP000740883"/>
    </source>
</evidence>
<dbReference type="EMBL" id="SBJO01000278">
    <property type="protein sequence ID" value="KAF9761676.1"/>
    <property type="molecule type" value="Genomic_DNA"/>
</dbReference>
<reference evidence="2 3" key="1">
    <citation type="journal article" date="2020" name="Genome Biol. Evol.">
        <title>Comparative genomics of strictly vertically transmitted, feminizing microsporidia endosymbionts of amphipod crustaceans.</title>
        <authorList>
            <person name="Cormier A."/>
            <person name="Chebbi M.A."/>
            <person name="Giraud I."/>
            <person name="Wattier R."/>
            <person name="Teixeira M."/>
            <person name="Gilbert C."/>
            <person name="Rigaud T."/>
            <person name="Cordaux R."/>
        </authorList>
    </citation>
    <scope>NUCLEOTIDE SEQUENCE [LARGE SCALE GENOMIC DNA]</scope>
    <source>
        <strain evidence="2 3">Ou3-Ou53</strain>
    </source>
</reference>
<protein>
    <submittedName>
        <fullName evidence="2">Uncharacterized protein</fullName>
    </submittedName>
</protein>
<proteinExistence type="predicted"/>
<dbReference type="OrthoDB" id="10480005at2759"/>
<feature type="transmembrane region" description="Helical" evidence="1">
    <location>
        <begin position="168"/>
        <end position="186"/>
    </location>
</feature>
<comment type="caution">
    <text evidence="2">The sequence shown here is derived from an EMBL/GenBank/DDBJ whole genome shotgun (WGS) entry which is preliminary data.</text>
</comment>
<feature type="transmembrane region" description="Helical" evidence="1">
    <location>
        <begin position="108"/>
        <end position="126"/>
    </location>
</feature>
<gene>
    <name evidence="2" type="ORF">NGRA_2467</name>
</gene>
<keyword evidence="1" id="KW-1133">Transmembrane helix</keyword>
<feature type="transmembrane region" description="Helical" evidence="1">
    <location>
        <begin position="24"/>
        <end position="42"/>
    </location>
</feature>
<name>A0A9P6GXE9_9MICR</name>
<keyword evidence="1" id="KW-0472">Membrane</keyword>